<dbReference type="InterPro" id="IPR013762">
    <property type="entry name" value="Integrase-like_cat_sf"/>
</dbReference>
<accession>A0ABS1RJ49</accession>
<dbReference type="EMBL" id="JAESIL010000080">
    <property type="protein sequence ID" value="MBL3579684.1"/>
    <property type="molecule type" value="Genomic_DNA"/>
</dbReference>
<name>A0ABS1RJ49_9RHOB</name>
<dbReference type="Pfam" id="PF00589">
    <property type="entry name" value="Phage_integrase"/>
    <property type="match status" value="1"/>
</dbReference>
<evidence type="ECO:0000313" key="3">
    <source>
        <dbReference type="EMBL" id="MBL3579684.1"/>
    </source>
</evidence>
<dbReference type="PROSITE" id="PS51898">
    <property type="entry name" value="TYR_RECOMBINASE"/>
    <property type="match status" value="1"/>
</dbReference>
<comment type="caution">
    <text evidence="3">The sequence shown here is derived from an EMBL/GenBank/DDBJ whole genome shotgun (WGS) entry which is preliminary data.</text>
</comment>
<dbReference type="InterPro" id="IPR011010">
    <property type="entry name" value="DNA_brk_join_enz"/>
</dbReference>
<dbReference type="CDD" id="cd00397">
    <property type="entry name" value="DNA_BRE_C"/>
    <property type="match status" value="1"/>
</dbReference>
<keyword evidence="1" id="KW-0233">DNA recombination</keyword>
<organism evidence="3 4">
    <name type="scientific">Rhodovulum visakhapatnamense</name>
    <dbReference type="NCBI Taxonomy" id="364297"/>
    <lineage>
        <taxon>Bacteria</taxon>
        <taxon>Pseudomonadati</taxon>
        <taxon>Pseudomonadota</taxon>
        <taxon>Alphaproteobacteria</taxon>
        <taxon>Rhodobacterales</taxon>
        <taxon>Paracoccaceae</taxon>
        <taxon>Rhodovulum</taxon>
    </lineage>
</organism>
<evidence type="ECO:0000256" key="1">
    <source>
        <dbReference type="ARBA" id="ARBA00023172"/>
    </source>
</evidence>
<evidence type="ECO:0000259" key="2">
    <source>
        <dbReference type="PROSITE" id="PS51898"/>
    </source>
</evidence>
<reference evidence="4" key="1">
    <citation type="submission" date="2021-01" db="EMBL/GenBank/DDBJ databases">
        <title>Draft genomes of Rhodovulum sulfidophilum.</title>
        <authorList>
            <person name="Guzman M.S."/>
        </authorList>
    </citation>
    <scope>NUCLEOTIDE SEQUENCE [LARGE SCALE GENOMIC DNA]</scope>
    <source>
        <strain evidence="4">AB19</strain>
    </source>
</reference>
<gene>
    <name evidence="3" type="ORF">JMJ92_16195</name>
</gene>
<dbReference type="RefSeq" id="WP_143540585.1">
    <property type="nucleotide sequence ID" value="NZ_JAESIL010000080.1"/>
</dbReference>
<feature type="domain" description="Tyr recombinase" evidence="2">
    <location>
        <begin position="138"/>
        <end position="316"/>
    </location>
</feature>
<keyword evidence="4" id="KW-1185">Reference proteome</keyword>
<dbReference type="SUPFAM" id="SSF56349">
    <property type="entry name" value="DNA breaking-rejoining enzymes"/>
    <property type="match status" value="1"/>
</dbReference>
<dbReference type="Gene3D" id="1.10.443.10">
    <property type="entry name" value="Intergrase catalytic core"/>
    <property type="match status" value="1"/>
</dbReference>
<evidence type="ECO:0000313" key="4">
    <source>
        <dbReference type="Proteomes" id="UP000635853"/>
    </source>
</evidence>
<dbReference type="Proteomes" id="UP000635853">
    <property type="component" value="Unassembled WGS sequence"/>
</dbReference>
<dbReference type="InterPro" id="IPR002104">
    <property type="entry name" value="Integrase_catalytic"/>
</dbReference>
<protein>
    <submittedName>
        <fullName evidence="3">Site-specific integrase</fullName>
    </submittedName>
</protein>
<proteinExistence type="predicted"/>
<sequence length="350" mass="38591">MESALAKWNQRIAAGRAPHANSVIQPIAAVLYASQQVGLLGDPDKDWIAIRAKLADGACPRLRAIANDARNVRLLERGNMLRNTMEQNWRERGRYADALDITRLAFVQDHFATTQRPETGIVVMNMHKAKGKQFDEVIIFEGWPVRVGKEVKANPDRIVRENRPGTLAHRAVTLMLYTGAARVDAVQLGPWNIKGDRVEYRRQKTKRSGGILISVPLHDDLRRILEELAADRPFLATASGKQRSAAGLGNAMRKWCDEAGLDVCTSHGLRKACARRLAEAGATPHEIAAVTGHKTLALAQLYTEAAGREGLADAAFEKLIARPNGEQNVVNLHERFAKGDTNTLEGKEKP</sequence>